<comment type="caution">
    <text evidence="2">The sequence shown here is derived from an EMBL/GenBank/DDBJ whole genome shotgun (WGS) entry which is preliminary data.</text>
</comment>
<evidence type="ECO:0000313" key="3">
    <source>
        <dbReference type="Proteomes" id="UP001482154"/>
    </source>
</evidence>
<accession>A0ABV1IY30</accession>
<dbReference type="RefSeq" id="WP_349111219.1">
    <property type="nucleotide sequence ID" value="NZ_JBBNIN010000018.1"/>
</dbReference>
<proteinExistence type="predicted"/>
<evidence type="ECO:0000256" key="1">
    <source>
        <dbReference type="SAM" id="SignalP"/>
    </source>
</evidence>
<reference evidence="2 3" key="1">
    <citation type="submission" date="2024-04" db="EMBL/GenBank/DDBJ databases">
        <title>Human intestinal bacterial collection.</title>
        <authorList>
            <person name="Pauvert C."/>
            <person name="Hitch T.C.A."/>
            <person name="Clavel T."/>
        </authorList>
    </citation>
    <scope>NUCLEOTIDE SEQUENCE [LARGE SCALE GENOMIC DNA]</scope>
    <source>
        <strain evidence="2 3">CLA-AA-H249</strain>
    </source>
</reference>
<gene>
    <name evidence="2" type="ORF">AAAU51_11190</name>
</gene>
<protein>
    <submittedName>
        <fullName evidence="2">Uncharacterized protein</fullName>
    </submittedName>
</protein>
<dbReference type="Gene3D" id="2.60.120.380">
    <property type="match status" value="1"/>
</dbReference>
<organism evidence="2 3">
    <name type="scientific">Anaerostipes amylophilus</name>
    <dbReference type="NCBI Taxonomy" id="2981779"/>
    <lineage>
        <taxon>Bacteria</taxon>
        <taxon>Bacillati</taxon>
        <taxon>Bacillota</taxon>
        <taxon>Clostridia</taxon>
        <taxon>Lachnospirales</taxon>
        <taxon>Lachnospiraceae</taxon>
        <taxon>Anaerostipes</taxon>
    </lineage>
</organism>
<feature type="chain" id="PRO_5045767474" evidence="1">
    <location>
        <begin position="30"/>
        <end position="381"/>
    </location>
</feature>
<dbReference type="EMBL" id="JBBNIN010000018">
    <property type="protein sequence ID" value="MEQ2711732.1"/>
    <property type="molecule type" value="Genomic_DNA"/>
</dbReference>
<name>A0ABV1IY30_9FIRM</name>
<dbReference type="Proteomes" id="UP001482154">
    <property type="component" value="Unassembled WGS sequence"/>
</dbReference>
<keyword evidence="1" id="KW-0732">Signal</keyword>
<keyword evidence="3" id="KW-1185">Reference proteome</keyword>
<sequence length="381" mass="42613">MFRKVIKKVGVVLLAAGLSIGMFSPSVSAAVKINKAAQMKAAKNVEPEEWNKEELTAYQFDTGDDFLKYMFTGGLHLYNKNYKAKDHWVKIKVADPGLFAIAAIAENESKIPLYDATKKKVLKKDINGGSDDFSTAVKAGDEFYVKLPTKISKVFILTGVIKSEFGSMANDKSYYEVGKGTTTYHPFSISKRSRVYLEIAPVGKKVEKVGAYVEKNVNGTWQRVGYSANIKPAEYGTALGYGLQPGKYRMVLKNPKDNIINIEYKRKTTNKNVAYKKSKAINVKSSLQNVYTTEEHTARWYKVAVSSTKKRTGVLLSKYSVGGGFQFKVYQKGKVIKTVKVKKDEDGKYVTLPKKKGTYYIKVSKLTDKTTGVYEIETDKE</sequence>
<evidence type="ECO:0000313" key="2">
    <source>
        <dbReference type="EMBL" id="MEQ2711732.1"/>
    </source>
</evidence>
<feature type="signal peptide" evidence="1">
    <location>
        <begin position="1"/>
        <end position="29"/>
    </location>
</feature>